<feature type="compositionally biased region" description="Low complexity" evidence="1">
    <location>
        <begin position="67"/>
        <end position="80"/>
    </location>
</feature>
<dbReference type="PANTHER" id="PTHR43920:SF5">
    <property type="entry name" value="CHLORIDE INTRACELLULAR CHANNEL CLIC"/>
    <property type="match status" value="1"/>
</dbReference>
<evidence type="ECO:0000256" key="1">
    <source>
        <dbReference type="SAM" id="MobiDB-lite"/>
    </source>
</evidence>
<dbReference type="OrthoDB" id="1935530at2759"/>
<dbReference type="EMBL" id="CAJNOM010001272">
    <property type="protein sequence ID" value="CAF1600752.1"/>
    <property type="molecule type" value="Genomic_DNA"/>
</dbReference>
<dbReference type="Gene3D" id="1.20.1050.10">
    <property type="match status" value="1"/>
</dbReference>
<feature type="non-terminal residue" evidence="3">
    <location>
        <position position="1"/>
    </location>
</feature>
<protein>
    <submittedName>
        <fullName evidence="3">Uncharacterized protein</fullName>
    </submittedName>
</protein>
<gene>
    <name evidence="2" type="ORF">QVE165_LOCUS52619</name>
    <name evidence="3" type="ORF">QVE165_LOCUS52920</name>
</gene>
<sequence length="86" mass="9909">MPKLQHIRVAGKYYKNLDIPSELNSLWSYMERCYQTKAFQESCPFDQDILMHYEGKVGGNNKPFGKTPTLQPPTMTLTIPGREISE</sequence>
<dbReference type="GO" id="GO:0005254">
    <property type="term" value="F:chloride channel activity"/>
    <property type="evidence" value="ECO:0007669"/>
    <property type="project" value="TreeGrafter"/>
</dbReference>
<reference evidence="3" key="1">
    <citation type="submission" date="2021-02" db="EMBL/GenBank/DDBJ databases">
        <authorList>
            <person name="Nowell W R."/>
        </authorList>
    </citation>
    <scope>NUCLEOTIDE SEQUENCE</scope>
</reference>
<dbReference type="InterPro" id="IPR036282">
    <property type="entry name" value="Glutathione-S-Trfase_C_sf"/>
</dbReference>
<keyword evidence="4" id="KW-1185">Reference proteome</keyword>
<name>A0A816B3A4_9BILA</name>
<evidence type="ECO:0000313" key="3">
    <source>
        <dbReference type="EMBL" id="CAF1603171.1"/>
    </source>
</evidence>
<dbReference type="Proteomes" id="UP000663832">
    <property type="component" value="Unassembled WGS sequence"/>
</dbReference>
<dbReference type="EMBL" id="CAJNOM010001321">
    <property type="protein sequence ID" value="CAF1603171.1"/>
    <property type="molecule type" value="Genomic_DNA"/>
</dbReference>
<evidence type="ECO:0000313" key="2">
    <source>
        <dbReference type="EMBL" id="CAF1600752.1"/>
    </source>
</evidence>
<dbReference type="GO" id="GO:0016324">
    <property type="term" value="C:apical plasma membrane"/>
    <property type="evidence" value="ECO:0007669"/>
    <property type="project" value="TreeGrafter"/>
</dbReference>
<organism evidence="3 4">
    <name type="scientific">Adineta steineri</name>
    <dbReference type="NCBI Taxonomy" id="433720"/>
    <lineage>
        <taxon>Eukaryota</taxon>
        <taxon>Metazoa</taxon>
        <taxon>Spiralia</taxon>
        <taxon>Gnathifera</taxon>
        <taxon>Rotifera</taxon>
        <taxon>Eurotatoria</taxon>
        <taxon>Bdelloidea</taxon>
        <taxon>Adinetida</taxon>
        <taxon>Adinetidae</taxon>
        <taxon>Adineta</taxon>
    </lineage>
</organism>
<evidence type="ECO:0000313" key="4">
    <source>
        <dbReference type="Proteomes" id="UP000663832"/>
    </source>
</evidence>
<dbReference type="SUPFAM" id="SSF47616">
    <property type="entry name" value="GST C-terminal domain-like"/>
    <property type="match status" value="1"/>
</dbReference>
<proteinExistence type="predicted"/>
<comment type="caution">
    <text evidence="3">The sequence shown here is derived from an EMBL/GenBank/DDBJ whole genome shotgun (WGS) entry which is preliminary data.</text>
</comment>
<accession>A0A816B3A4</accession>
<dbReference type="AlphaFoldDB" id="A0A816B3A4"/>
<dbReference type="PANTHER" id="PTHR43920">
    <property type="entry name" value="CHLORIDE INTRACELLULAR CHANNEL, ISOFORM A"/>
    <property type="match status" value="1"/>
</dbReference>
<feature type="region of interest" description="Disordered" evidence="1">
    <location>
        <begin position="62"/>
        <end position="86"/>
    </location>
</feature>
<dbReference type="GO" id="GO:0005737">
    <property type="term" value="C:cytoplasm"/>
    <property type="evidence" value="ECO:0007669"/>
    <property type="project" value="TreeGrafter"/>
</dbReference>